<evidence type="ECO:0000313" key="3">
    <source>
        <dbReference type="Proteomes" id="UP001289615"/>
    </source>
</evidence>
<dbReference type="PANTHER" id="PTHR41786">
    <property type="entry name" value="MOTILITY ACCESSORY FACTOR MAF"/>
    <property type="match status" value="1"/>
</dbReference>
<accession>A0ABU5NG41</accession>
<name>A0ABU5NG41_9BACI</name>
<reference evidence="2 3" key="1">
    <citation type="submission" date="2023-12" db="EMBL/GenBank/DDBJ databases">
        <title>Genome comparison identifies genes involved in endophytic behavior of Lysinibacillus irui and provides insights into its role as a plant-growth promoting bacterium.</title>
        <authorList>
            <person name="Hilario S."/>
            <person name="Matos I."/>
            <person name="Goncalves M.F.M."/>
            <person name="Pardo C.A."/>
            <person name="Santos M.J."/>
        </authorList>
    </citation>
    <scope>NUCLEOTIDE SEQUENCE [LARGE SCALE GENOMIC DNA]</scope>
    <source>
        <strain evidence="2 3">B3</strain>
    </source>
</reference>
<evidence type="ECO:0000313" key="2">
    <source>
        <dbReference type="EMBL" id="MEA0975002.1"/>
    </source>
</evidence>
<protein>
    <submittedName>
        <fullName evidence="2">6-hydroxymethylpterin diphosphokinase MptE-like protein</fullName>
    </submittedName>
</protein>
<dbReference type="PANTHER" id="PTHR41786:SF1">
    <property type="entry name" value="6-HYDROXYMETHYLPTERIN DIPHOSPHOKINASE MPTE-LIKE DOMAIN-CONTAINING PROTEIN"/>
    <property type="match status" value="1"/>
</dbReference>
<feature type="domain" description="6-hydroxymethylpterin diphosphokinase MptE-like" evidence="1">
    <location>
        <begin position="162"/>
        <end position="332"/>
    </location>
</feature>
<evidence type="ECO:0000259" key="1">
    <source>
        <dbReference type="Pfam" id="PF01973"/>
    </source>
</evidence>
<organism evidence="2 3">
    <name type="scientific">Lysinibacillus irui</name>
    <dbReference type="NCBI Taxonomy" id="2998077"/>
    <lineage>
        <taxon>Bacteria</taxon>
        <taxon>Bacillati</taxon>
        <taxon>Bacillota</taxon>
        <taxon>Bacilli</taxon>
        <taxon>Bacillales</taxon>
        <taxon>Bacillaceae</taxon>
        <taxon>Lysinibacillus</taxon>
    </lineage>
</organism>
<dbReference type="RefSeq" id="WP_322611291.1">
    <property type="nucleotide sequence ID" value="NZ_JAXLNX010000007.1"/>
</dbReference>
<keyword evidence="3" id="KW-1185">Reference proteome</keyword>
<dbReference type="Pfam" id="PF01973">
    <property type="entry name" value="MptE-like"/>
    <property type="match status" value="1"/>
</dbReference>
<gene>
    <name evidence="2" type="ORF">U6C28_01735</name>
</gene>
<proteinExistence type="predicted"/>
<comment type="caution">
    <text evidence="2">The sequence shown here is derived from an EMBL/GenBank/DDBJ whole genome shotgun (WGS) entry which is preliminary data.</text>
</comment>
<dbReference type="InterPro" id="IPR002826">
    <property type="entry name" value="MptE-like"/>
</dbReference>
<dbReference type="EMBL" id="JAXUIA010000001">
    <property type="protein sequence ID" value="MEA0975002.1"/>
    <property type="molecule type" value="Genomic_DNA"/>
</dbReference>
<sequence>MLYDVEYLPTKTGDETIKINNMLIHSKYNPQREAEQIYQNKINQNHLNIIFGIGNGFLYDALVNAKVSKDKILFIEPLEQLKNNRYTLYPIIYGTRTKEIELAITEKLINYSKEVNVICTSNYDKIFAEEYVKLLKLIKEIQNKNTIYKNTITKFADLWQENIIRNMLYSYNSSNLSDLEKTTSKPIVVASGGPSLTKQIPLLKNIRDLVILIASGSTIHTLVKNEIEPDYIISIDGGMINYERHFKNLNLKHAELIFSLTSKYEIQQTFTNRQFAFYDNEVSIDSSVFKQLGLRIPHIKGGGSVAHYALSIARYISDGPIALIGQDLAYTNNRTHAEGNKNMREIDREYIENRGLVEVEGYDGGIVLTDYAFLTMRDNFEEIMREIDQPSTIYNCTEGGIKIGGMDQKRFEVFCNGISKCKSTKKNTIASSEYNIDNYIVTMRKEKGKYKEIVILLKTAERLLESTVASKEFPASTQKKLDSIDSKFKQLLETTLISSVKDPIVMRIMTQYNQKDNETHDESYARIYFQQKDLYKSFIEVVKKCITYVDATINEAEEMRDGIK</sequence>
<dbReference type="Proteomes" id="UP001289615">
    <property type="component" value="Unassembled WGS sequence"/>
</dbReference>